<accession>A0ABV1HLP9</accession>
<feature type="transmembrane region" description="Helical" evidence="1">
    <location>
        <begin position="89"/>
        <end position="108"/>
    </location>
</feature>
<dbReference type="InterPro" id="IPR008875">
    <property type="entry name" value="TraX"/>
</dbReference>
<evidence type="ECO:0000256" key="1">
    <source>
        <dbReference type="SAM" id="Phobius"/>
    </source>
</evidence>
<keyword evidence="1" id="KW-0812">Transmembrane</keyword>
<organism evidence="2 3">
    <name type="scientific">Ventrimonas faecis</name>
    <dbReference type="NCBI Taxonomy" id="3133170"/>
    <lineage>
        <taxon>Bacteria</taxon>
        <taxon>Bacillati</taxon>
        <taxon>Bacillota</taxon>
        <taxon>Clostridia</taxon>
        <taxon>Lachnospirales</taxon>
        <taxon>Lachnospiraceae</taxon>
        <taxon>Ventrimonas</taxon>
    </lineage>
</organism>
<reference evidence="2 3" key="1">
    <citation type="submission" date="2024-03" db="EMBL/GenBank/DDBJ databases">
        <title>Human intestinal bacterial collection.</title>
        <authorList>
            <person name="Pauvert C."/>
            <person name="Hitch T.C.A."/>
            <person name="Clavel T."/>
        </authorList>
    </citation>
    <scope>NUCLEOTIDE SEQUENCE [LARGE SCALE GENOMIC DNA]</scope>
    <source>
        <strain evidence="2 3">CLA-AP-H27</strain>
    </source>
</reference>
<dbReference type="Proteomes" id="UP001437460">
    <property type="component" value="Unassembled WGS sequence"/>
</dbReference>
<feature type="transmembrane region" description="Helical" evidence="1">
    <location>
        <begin position="194"/>
        <end position="219"/>
    </location>
</feature>
<feature type="transmembrane region" description="Helical" evidence="1">
    <location>
        <begin position="57"/>
        <end position="77"/>
    </location>
</feature>
<keyword evidence="1" id="KW-0472">Membrane</keyword>
<sequence length="252" mass="28666">MTEKQILRHGLNGNQLKLIAVVSMLCDHAAIRLLAYGLIPALYAAGADTAAERWNQVFWILRSVGRMAFPIYVFLLTEGFCHTRNRRHYAIRLGVFALISEMPFDLLVYGKLWAPQSQNVFFTLFLGVLMLTLVDWIGRNTDAALAQYRQMAVIVAAALLAWFLRTDYDAAGIMLIAVLFWFRLTPDTACLAGFILMAAAEFRPVYIPGLAASFFLIRCYNGTRGAWKGKWFFYLVYPVHLLVLYGLYRVIF</sequence>
<protein>
    <submittedName>
        <fullName evidence="2">TraX family protein</fullName>
    </submittedName>
</protein>
<feature type="transmembrane region" description="Helical" evidence="1">
    <location>
        <begin position="231"/>
        <end position="251"/>
    </location>
</feature>
<dbReference type="RefSeq" id="WP_349229429.1">
    <property type="nucleotide sequence ID" value="NZ_JBBMFJ010000016.1"/>
</dbReference>
<feature type="transmembrane region" description="Helical" evidence="1">
    <location>
        <begin position="21"/>
        <end position="45"/>
    </location>
</feature>
<dbReference type="Pfam" id="PF05857">
    <property type="entry name" value="TraX"/>
    <property type="match status" value="1"/>
</dbReference>
<name>A0ABV1HLP9_9FIRM</name>
<feature type="transmembrane region" description="Helical" evidence="1">
    <location>
        <begin position="150"/>
        <end position="182"/>
    </location>
</feature>
<keyword evidence="3" id="KW-1185">Reference proteome</keyword>
<feature type="transmembrane region" description="Helical" evidence="1">
    <location>
        <begin position="120"/>
        <end position="138"/>
    </location>
</feature>
<gene>
    <name evidence="2" type="ORF">WMO41_08755</name>
</gene>
<comment type="caution">
    <text evidence="2">The sequence shown here is derived from an EMBL/GenBank/DDBJ whole genome shotgun (WGS) entry which is preliminary data.</text>
</comment>
<keyword evidence="1" id="KW-1133">Transmembrane helix</keyword>
<evidence type="ECO:0000313" key="3">
    <source>
        <dbReference type="Proteomes" id="UP001437460"/>
    </source>
</evidence>
<evidence type="ECO:0000313" key="2">
    <source>
        <dbReference type="EMBL" id="MEQ2563247.1"/>
    </source>
</evidence>
<dbReference type="EMBL" id="JBBMFJ010000016">
    <property type="protein sequence ID" value="MEQ2563247.1"/>
    <property type="molecule type" value="Genomic_DNA"/>
</dbReference>
<proteinExistence type="predicted"/>